<evidence type="ECO:0000256" key="2">
    <source>
        <dbReference type="SAM" id="MobiDB-lite"/>
    </source>
</evidence>
<feature type="region of interest" description="Disordered" evidence="2">
    <location>
        <begin position="913"/>
        <end position="959"/>
    </location>
</feature>
<protein>
    <recommendedName>
        <fullName evidence="3">Tape measure protein N-terminal domain-containing protein</fullName>
    </recommendedName>
</protein>
<dbReference type="PANTHER" id="PTHR38812:SF2">
    <property type="entry name" value="MU-LIKE PROPHAGE FLUMU PROTEIN GP42"/>
    <property type="match status" value="1"/>
</dbReference>
<name>A0ABP8UZF3_9GAMM</name>
<feature type="compositionally biased region" description="Polar residues" evidence="2">
    <location>
        <begin position="936"/>
        <end position="955"/>
    </location>
</feature>
<dbReference type="InterPro" id="IPR013491">
    <property type="entry name" value="Tape_meas_N"/>
</dbReference>
<dbReference type="Pfam" id="PF20155">
    <property type="entry name" value="TMP_3"/>
    <property type="match status" value="1"/>
</dbReference>
<evidence type="ECO:0000313" key="5">
    <source>
        <dbReference type="Proteomes" id="UP001500604"/>
    </source>
</evidence>
<dbReference type="NCBIfam" id="TIGR02675">
    <property type="entry name" value="tape_meas_nterm"/>
    <property type="match status" value="1"/>
</dbReference>
<gene>
    <name evidence="4" type="ORF">GCM10023116_09950</name>
</gene>
<feature type="compositionally biased region" description="Basic and acidic residues" evidence="2">
    <location>
        <begin position="913"/>
        <end position="935"/>
    </location>
</feature>
<reference evidence="5" key="1">
    <citation type="journal article" date="2019" name="Int. J. Syst. Evol. Microbiol.">
        <title>The Global Catalogue of Microorganisms (GCM) 10K type strain sequencing project: providing services to taxonomists for standard genome sequencing and annotation.</title>
        <authorList>
            <consortium name="The Broad Institute Genomics Platform"/>
            <consortium name="The Broad Institute Genome Sequencing Center for Infectious Disease"/>
            <person name="Wu L."/>
            <person name="Ma J."/>
        </authorList>
    </citation>
    <scope>NUCLEOTIDE SEQUENCE [LARGE SCALE GENOMIC DNA]</scope>
    <source>
        <strain evidence="5">JCM 17805</strain>
    </source>
</reference>
<dbReference type="EMBL" id="BAABFL010000093">
    <property type="protein sequence ID" value="GAA4648724.1"/>
    <property type="molecule type" value="Genomic_DNA"/>
</dbReference>
<feature type="coiled-coil region" evidence="1">
    <location>
        <begin position="30"/>
        <end position="130"/>
    </location>
</feature>
<sequence length="996" mass="109825">MASLRDSAIRLTLKARDLLSGVIRKSADSLGELDDRARDLKTELKALERQDRLLTTFRKQVTTVRDSNRAYREAQNRVVELARAYSKTAQPSKRLQQQLASTRKTVSALNDQYGKQRDKLAELRRSLEKQGLSNRNLASQQASLQQKLKATADAYQSVSRKARTTRETLRRNRFRQTAADADNARQSVNRLSGSFLRLVTAASGLYLIKRALTGILETGDRFERLRIQLNAIMGSIEAGGEATDWIREFTRNTPLQLQQVTDAFVTLKNFGLDPMDGTLQALVDVNSKLGGSYERLQRISLALGQAWGKQKLQGEELRQLIEAGVPVWELLANVTGRNVTELRKLSEQGKLGTDVIRGLITEIGRSSSGAAAANMQLLSGYVSNLKDRWEEFKNAVAESGWLDYVNSALATLSSKLDKLDKDGRLQALAQAISDSFIAMAEGIRGAFEGITLDDFVERVRQGFTSIAEQASGIVGAFRIIGNTISVFFNSFTLVVKGAATFISGALAQITQGVADVLEVFDADELAQKTRHFSEATREVMSGFARETAEDAKQIRTSLDNMASAFTGSQRQIQQAAKKTATTVKSTNDNIQQSNEQTAESTSNLYSDIQSALDAIDASETSAELADIGVILARSYNEQKLSAEDYQSAAEKLKDKLKELKDAAKETSSGFKSIKSDGGEAFTGLTQRAGDAQSITGMMANHINGITTELHAMSPAAEAAFQAINAGNNSDAIRNTGDEIAILREQLGKAQQKAQALSQSMGHLEATGISDWFKETAIAAEVTKIKFLEQKITFEELMQAWRNGELTAQSFTRQASSMGNSLNLLNEADLGTLNSALTQAKQQMDALNDSTRNTLESLQNELDQLRGNTEAVEKRNFEQRNRELEAELNDARQKGDAESINNLEKSLRLNRQVYNEKRRQLNDEQRKERIREEEQRPASQQPKLTHANLPQQTSAPATPEKIIRLEYPGGQVDVGIRDSDEMKLLKALETAGMRSIG</sequence>
<evidence type="ECO:0000259" key="3">
    <source>
        <dbReference type="Pfam" id="PF20155"/>
    </source>
</evidence>
<evidence type="ECO:0000256" key="1">
    <source>
        <dbReference type="SAM" id="Coils"/>
    </source>
</evidence>
<comment type="caution">
    <text evidence="4">The sequence shown here is derived from an EMBL/GenBank/DDBJ whole genome shotgun (WGS) entry which is preliminary data.</text>
</comment>
<keyword evidence="5" id="KW-1185">Reference proteome</keyword>
<dbReference type="RefSeq" id="WP_345194426.1">
    <property type="nucleotide sequence ID" value="NZ_BAABFL010000093.1"/>
</dbReference>
<feature type="coiled-coil region" evidence="1">
    <location>
        <begin position="635"/>
        <end position="669"/>
    </location>
</feature>
<evidence type="ECO:0000313" key="4">
    <source>
        <dbReference type="EMBL" id="GAA4648724.1"/>
    </source>
</evidence>
<feature type="coiled-coil region" evidence="1">
    <location>
        <begin position="732"/>
        <end position="759"/>
    </location>
</feature>
<dbReference type="Proteomes" id="UP001500604">
    <property type="component" value="Unassembled WGS sequence"/>
</dbReference>
<dbReference type="PANTHER" id="PTHR38812">
    <property type="entry name" value="MU-LIKE PROPHAGE FLUMU PROTEIN GP42"/>
    <property type="match status" value="1"/>
</dbReference>
<feature type="domain" description="Tape measure protein N-terminal" evidence="3">
    <location>
        <begin position="214"/>
        <end position="397"/>
    </location>
</feature>
<accession>A0ABP8UZF3</accession>
<keyword evidence="1" id="KW-0175">Coiled coil</keyword>
<dbReference type="InterPro" id="IPR053058">
    <property type="entry name" value="Mulikevirus_tape_measure"/>
</dbReference>
<organism evidence="4 5">
    <name type="scientific">Kistimonas scapharcae</name>
    <dbReference type="NCBI Taxonomy" id="1036133"/>
    <lineage>
        <taxon>Bacteria</taxon>
        <taxon>Pseudomonadati</taxon>
        <taxon>Pseudomonadota</taxon>
        <taxon>Gammaproteobacteria</taxon>
        <taxon>Oceanospirillales</taxon>
        <taxon>Endozoicomonadaceae</taxon>
        <taxon>Kistimonas</taxon>
    </lineage>
</organism>
<proteinExistence type="predicted"/>